<keyword evidence="4" id="KW-1185">Reference proteome</keyword>
<dbReference type="WBParaSite" id="nRc.2.0.1.t42136-RA">
    <property type="protein sequence ID" value="nRc.2.0.1.t42136-RA"/>
    <property type="gene ID" value="nRc.2.0.1.g42136"/>
</dbReference>
<feature type="transmembrane region" description="Helical" evidence="3">
    <location>
        <begin position="418"/>
        <end position="435"/>
    </location>
</feature>
<feature type="transmembrane region" description="Helical" evidence="3">
    <location>
        <begin position="320"/>
        <end position="340"/>
    </location>
</feature>
<evidence type="ECO:0000256" key="3">
    <source>
        <dbReference type="SAM" id="Phobius"/>
    </source>
</evidence>
<dbReference type="InterPro" id="IPR036259">
    <property type="entry name" value="MFS_trans_sf"/>
</dbReference>
<evidence type="ECO:0000256" key="1">
    <source>
        <dbReference type="ARBA" id="ARBA00005773"/>
    </source>
</evidence>
<reference evidence="5" key="1">
    <citation type="submission" date="2022-11" db="UniProtKB">
        <authorList>
            <consortium name="WormBaseParasite"/>
        </authorList>
    </citation>
    <scope>IDENTIFICATION</scope>
</reference>
<accession>A0A915KUI4</accession>
<proteinExistence type="inferred from homology"/>
<dbReference type="GO" id="GO:0005886">
    <property type="term" value="C:plasma membrane"/>
    <property type="evidence" value="ECO:0007669"/>
    <property type="project" value="TreeGrafter"/>
</dbReference>
<comment type="similarity">
    <text evidence="1">Belongs to the reduced folate carrier (RFC) transporter (TC 2.A.48) family.</text>
</comment>
<evidence type="ECO:0000256" key="2">
    <source>
        <dbReference type="SAM" id="MobiDB-lite"/>
    </source>
</evidence>
<evidence type="ECO:0000313" key="5">
    <source>
        <dbReference type="WBParaSite" id="nRc.2.0.1.t42136-RA"/>
    </source>
</evidence>
<keyword evidence="3" id="KW-0472">Membrane</keyword>
<dbReference type="Proteomes" id="UP000887565">
    <property type="component" value="Unplaced"/>
</dbReference>
<dbReference type="AlphaFoldDB" id="A0A915KUI4"/>
<feature type="compositionally biased region" description="Basic and acidic residues" evidence="2">
    <location>
        <begin position="197"/>
        <end position="217"/>
    </location>
</feature>
<dbReference type="GO" id="GO:0090482">
    <property type="term" value="F:vitamin transmembrane transporter activity"/>
    <property type="evidence" value="ECO:0007669"/>
    <property type="project" value="InterPro"/>
</dbReference>
<dbReference type="PANTHER" id="PTHR10686:SF18">
    <property type="entry name" value="IP11787P-RELATED"/>
    <property type="match status" value="1"/>
</dbReference>
<keyword evidence="3" id="KW-1133">Transmembrane helix</keyword>
<keyword evidence="3" id="KW-0812">Transmembrane</keyword>
<organism evidence="4 5">
    <name type="scientific">Romanomermis culicivorax</name>
    <name type="common">Nematode worm</name>
    <dbReference type="NCBI Taxonomy" id="13658"/>
    <lineage>
        <taxon>Eukaryota</taxon>
        <taxon>Metazoa</taxon>
        <taxon>Ecdysozoa</taxon>
        <taxon>Nematoda</taxon>
        <taxon>Enoplea</taxon>
        <taxon>Dorylaimia</taxon>
        <taxon>Mermithida</taxon>
        <taxon>Mermithoidea</taxon>
        <taxon>Mermithidae</taxon>
        <taxon>Romanomermis</taxon>
    </lineage>
</organism>
<feature type="transmembrane region" description="Helical" evidence="3">
    <location>
        <begin position="346"/>
        <end position="365"/>
    </location>
</feature>
<dbReference type="OMA" id="DIWACYA"/>
<dbReference type="NCBIfam" id="TIGR00806">
    <property type="entry name" value="rfc"/>
    <property type="match status" value="1"/>
</dbReference>
<dbReference type="PANTHER" id="PTHR10686">
    <property type="entry name" value="FOLATE TRANSPORTER"/>
    <property type="match status" value="1"/>
</dbReference>
<protein>
    <submittedName>
        <fullName evidence="5">Uncharacterized protein</fullName>
    </submittedName>
</protein>
<name>A0A915KUI4_ROMCU</name>
<feature type="transmembrane region" description="Helical" evidence="3">
    <location>
        <begin position="169"/>
        <end position="190"/>
    </location>
</feature>
<dbReference type="SUPFAM" id="SSF103473">
    <property type="entry name" value="MFS general substrate transporter"/>
    <property type="match status" value="1"/>
</dbReference>
<dbReference type="InterPro" id="IPR002666">
    <property type="entry name" value="Folate_carrier"/>
</dbReference>
<feature type="transmembrane region" description="Helical" evidence="3">
    <location>
        <begin position="109"/>
        <end position="133"/>
    </location>
</feature>
<feature type="region of interest" description="Disordered" evidence="2">
    <location>
        <begin position="193"/>
        <end position="217"/>
    </location>
</feature>
<dbReference type="Pfam" id="PF01770">
    <property type="entry name" value="Folate_carrier"/>
    <property type="match status" value="1"/>
</dbReference>
<feature type="transmembrane region" description="Helical" evidence="3">
    <location>
        <begin position="377"/>
        <end position="398"/>
    </location>
</feature>
<feature type="transmembrane region" description="Helical" evidence="3">
    <location>
        <begin position="78"/>
        <end position="97"/>
    </location>
</feature>
<feature type="transmembrane region" description="Helical" evidence="3">
    <location>
        <begin position="53"/>
        <end position="71"/>
    </location>
</feature>
<evidence type="ECO:0000313" key="4">
    <source>
        <dbReference type="Proteomes" id="UP000887565"/>
    </source>
</evidence>
<sequence>MVSGGKYWTTGTILLLLYGLIKEFRPSVPYLNLYLINASNANLTDEIVSGQVYPYWTYSYLIMLVPVMLLTDWVAYKPIIVSEAAALSCVWALLLWGRTIFHMQLMQVLFGWSTAAEVAYFSYIYVAVPTAAYQRVTSWARMATLIGKCGGYFVGQICMSLHLPDALKLVNYISFGAVTLAAAVAILTPAMTPPKNSSRETSDDRTPSISSSHDRDRPKCNQYFGDIRNNLKEAYCNRQVLKWSMWWAMSTCLWVQVLNYTQVLWSEIDILAKTNNGDASGILLSQEYNGLTESINQLLGALAAYVVQYMKVDWAMYGEISLAILCSIQAVCLLVSSQSANLFTSYVLYVTYCILYQIGITMATFNVAKSIKSSSNGLIFGANMFLAMILQSVLTFIVTDANGLYLPVFTQFHTYAGLQGFLCFIFLLMGIYTLCSQARRSSVQISLDIGESSSSVGQRLKTGSNDSEN</sequence>